<keyword evidence="2" id="KW-1185">Reference proteome</keyword>
<reference evidence="1 2" key="1">
    <citation type="submission" date="2024-01" db="EMBL/GenBank/DDBJ databases">
        <authorList>
            <person name="Waweru B."/>
        </authorList>
    </citation>
    <scope>NUCLEOTIDE SEQUENCE [LARGE SCALE GENOMIC DNA]</scope>
</reference>
<protein>
    <submittedName>
        <fullName evidence="1">Uncharacterized protein</fullName>
    </submittedName>
</protein>
<sequence length="107" mass="11928">MIKEEANEVLGGVGDNETHGLLKLVCKVHTREAIGKFSFEVCLECWKMKENIEVVWLFEGVSLTKEMDKDTSADGYSVLGLVGSPLFYNEMGLWAHCVAAHILLPWA</sequence>
<evidence type="ECO:0000313" key="1">
    <source>
        <dbReference type="EMBL" id="CAK7324303.1"/>
    </source>
</evidence>
<evidence type="ECO:0000313" key="2">
    <source>
        <dbReference type="Proteomes" id="UP001314170"/>
    </source>
</evidence>
<name>A0AAV1QTX5_9ROSI</name>
<gene>
    <name evidence="1" type="ORF">DCAF_LOCUS1943</name>
</gene>
<dbReference type="EMBL" id="CAWUPB010000246">
    <property type="protein sequence ID" value="CAK7324303.1"/>
    <property type="molecule type" value="Genomic_DNA"/>
</dbReference>
<accession>A0AAV1QTX5</accession>
<comment type="caution">
    <text evidence="1">The sequence shown here is derived from an EMBL/GenBank/DDBJ whole genome shotgun (WGS) entry which is preliminary data.</text>
</comment>
<proteinExistence type="predicted"/>
<dbReference type="Proteomes" id="UP001314170">
    <property type="component" value="Unassembled WGS sequence"/>
</dbReference>
<dbReference type="AlphaFoldDB" id="A0AAV1QTX5"/>
<organism evidence="1 2">
    <name type="scientific">Dovyalis caffra</name>
    <dbReference type="NCBI Taxonomy" id="77055"/>
    <lineage>
        <taxon>Eukaryota</taxon>
        <taxon>Viridiplantae</taxon>
        <taxon>Streptophyta</taxon>
        <taxon>Embryophyta</taxon>
        <taxon>Tracheophyta</taxon>
        <taxon>Spermatophyta</taxon>
        <taxon>Magnoliopsida</taxon>
        <taxon>eudicotyledons</taxon>
        <taxon>Gunneridae</taxon>
        <taxon>Pentapetalae</taxon>
        <taxon>rosids</taxon>
        <taxon>fabids</taxon>
        <taxon>Malpighiales</taxon>
        <taxon>Salicaceae</taxon>
        <taxon>Flacourtieae</taxon>
        <taxon>Dovyalis</taxon>
    </lineage>
</organism>